<keyword evidence="2" id="KW-0732">Signal</keyword>
<dbReference type="AlphaFoldDB" id="A0A9P1N3I5"/>
<protein>
    <recommendedName>
        <fullName evidence="5">Serpentine receptor class gamma</fullName>
    </recommendedName>
</protein>
<evidence type="ECO:0008006" key="5">
    <source>
        <dbReference type="Google" id="ProtNLM"/>
    </source>
</evidence>
<gene>
    <name evidence="3" type="ORF">CAMP_LOCUS11206</name>
</gene>
<keyword evidence="4" id="KW-1185">Reference proteome</keyword>
<feature type="compositionally biased region" description="Basic and acidic residues" evidence="1">
    <location>
        <begin position="38"/>
        <end position="52"/>
    </location>
</feature>
<feature type="compositionally biased region" description="Basic and acidic residues" evidence="1">
    <location>
        <begin position="75"/>
        <end position="89"/>
    </location>
</feature>
<proteinExistence type="predicted"/>
<evidence type="ECO:0000313" key="4">
    <source>
        <dbReference type="Proteomes" id="UP001152747"/>
    </source>
</evidence>
<accession>A0A9P1N3I5</accession>
<feature type="chain" id="PRO_5040388496" description="Serpentine receptor class gamma" evidence="2">
    <location>
        <begin position="19"/>
        <end position="109"/>
    </location>
</feature>
<sequence length="109" mass="12343">MTILSVFLLTICIFQISSLIFCIKKKRRVVDVLSSYKDKSEVEVKKEKDSKTKTNSASASASTAPKSFEKTQTNTEKKTSEKEKNKSVEDDTLDTIESLKTDKDEKTRI</sequence>
<feature type="compositionally biased region" description="Low complexity" evidence="1">
    <location>
        <begin position="53"/>
        <end position="74"/>
    </location>
</feature>
<name>A0A9P1N3I5_9PELO</name>
<dbReference type="EMBL" id="CANHGI010000004">
    <property type="protein sequence ID" value="CAI5448569.1"/>
    <property type="molecule type" value="Genomic_DNA"/>
</dbReference>
<feature type="signal peptide" evidence="2">
    <location>
        <begin position="1"/>
        <end position="18"/>
    </location>
</feature>
<comment type="caution">
    <text evidence="3">The sequence shown here is derived from an EMBL/GenBank/DDBJ whole genome shotgun (WGS) entry which is preliminary data.</text>
</comment>
<organism evidence="3 4">
    <name type="scientific">Caenorhabditis angaria</name>
    <dbReference type="NCBI Taxonomy" id="860376"/>
    <lineage>
        <taxon>Eukaryota</taxon>
        <taxon>Metazoa</taxon>
        <taxon>Ecdysozoa</taxon>
        <taxon>Nematoda</taxon>
        <taxon>Chromadorea</taxon>
        <taxon>Rhabditida</taxon>
        <taxon>Rhabditina</taxon>
        <taxon>Rhabditomorpha</taxon>
        <taxon>Rhabditoidea</taxon>
        <taxon>Rhabditidae</taxon>
        <taxon>Peloderinae</taxon>
        <taxon>Caenorhabditis</taxon>
    </lineage>
</organism>
<evidence type="ECO:0000313" key="3">
    <source>
        <dbReference type="EMBL" id="CAI5448569.1"/>
    </source>
</evidence>
<evidence type="ECO:0000256" key="2">
    <source>
        <dbReference type="SAM" id="SignalP"/>
    </source>
</evidence>
<dbReference type="Proteomes" id="UP001152747">
    <property type="component" value="Unassembled WGS sequence"/>
</dbReference>
<reference evidence="3" key="1">
    <citation type="submission" date="2022-11" db="EMBL/GenBank/DDBJ databases">
        <authorList>
            <person name="Kikuchi T."/>
        </authorList>
    </citation>
    <scope>NUCLEOTIDE SEQUENCE</scope>
    <source>
        <strain evidence="3">PS1010</strain>
    </source>
</reference>
<feature type="region of interest" description="Disordered" evidence="1">
    <location>
        <begin position="38"/>
        <end position="91"/>
    </location>
</feature>
<evidence type="ECO:0000256" key="1">
    <source>
        <dbReference type="SAM" id="MobiDB-lite"/>
    </source>
</evidence>